<dbReference type="Proteomes" id="UP001501303">
    <property type="component" value="Unassembled WGS sequence"/>
</dbReference>
<evidence type="ECO:0000313" key="4">
    <source>
        <dbReference type="Proteomes" id="UP001501303"/>
    </source>
</evidence>
<protein>
    <recommendedName>
        <fullName evidence="2">Barstar (barnase inhibitor) domain-containing protein</fullName>
    </recommendedName>
</protein>
<dbReference type="RefSeq" id="WP_344262210.1">
    <property type="nucleotide sequence ID" value="NZ_BAAAMJ010000030.1"/>
</dbReference>
<proteinExistence type="inferred from homology"/>
<dbReference type="SUPFAM" id="SSF52038">
    <property type="entry name" value="Barstar-related"/>
    <property type="match status" value="1"/>
</dbReference>
<evidence type="ECO:0000259" key="2">
    <source>
        <dbReference type="Pfam" id="PF01337"/>
    </source>
</evidence>
<keyword evidence="4" id="KW-1185">Reference proteome</keyword>
<name>A0ABN2PC69_9ACTN</name>
<dbReference type="EMBL" id="BAAAMJ010000030">
    <property type="protein sequence ID" value="GAA1917866.1"/>
    <property type="molecule type" value="Genomic_DNA"/>
</dbReference>
<reference evidence="3 4" key="1">
    <citation type="journal article" date="2019" name="Int. J. Syst. Evol. Microbiol.">
        <title>The Global Catalogue of Microorganisms (GCM) 10K type strain sequencing project: providing services to taxonomists for standard genome sequencing and annotation.</title>
        <authorList>
            <consortium name="The Broad Institute Genomics Platform"/>
            <consortium name="The Broad Institute Genome Sequencing Center for Infectious Disease"/>
            <person name="Wu L."/>
            <person name="Ma J."/>
        </authorList>
    </citation>
    <scope>NUCLEOTIDE SEQUENCE [LARGE SCALE GENOMIC DNA]</scope>
    <source>
        <strain evidence="3 4">JCM 13581</strain>
    </source>
</reference>
<dbReference type="Pfam" id="PF01337">
    <property type="entry name" value="Barstar"/>
    <property type="match status" value="1"/>
</dbReference>
<dbReference type="CDD" id="cd05141">
    <property type="entry name" value="Barstar_evA4336-like"/>
    <property type="match status" value="1"/>
</dbReference>
<dbReference type="Gene3D" id="3.30.370.10">
    <property type="entry name" value="Barstar-like"/>
    <property type="match status" value="1"/>
</dbReference>
<organism evidence="3 4">
    <name type="scientific">Streptomyces sodiiphilus</name>
    <dbReference type="NCBI Taxonomy" id="226217"/>
    <lineage>
        <taxon>Bacteria</taxon>
        <taxon>Bacillati</taxon>
        <taxon>Actinomycetota</taxon>
        <taxon>Actinomycetes</taxon>
        <taxon>Kitasatosporales</taxon>
        <taxon>Streptomycetaceae</taxon>
        <taxon>Streptomyces</taxon>
    </lineage>
</organism>
<evidence type="ECO:0000256" key="1">
    <source>
        <dbReference type="ARBA" id="ARBA00006845"/>
    </source>
</evidence>
<dbReference type="InterPro" id="IPR035905">
    <property type="entry name" value="Barstar-like_sf"/>
</dbReference>
<gene>
    <name evidence="3" type="ORF">GCM10009716_28520</name>
</gene>
<dbReference type="InterPro" id="IPR000468">
    <property type="entry name" value="Barstar"/>
</dbReference>
<feature type="domain" description="Barstar (barnase inhibitor)" evidence="2">
    <location>
        <begin position="53"/>
        <end position="148"/>
    </location>
</feature>
<comment type="caution">
    <text evidence="3">The sequence shown here is derived from an EMBL/GenBank/DDBJ whole genome shotgun (WGS) entry which is preliminary data.</text>
</comment>
<accession>A0ABN2PC69</accession>
<sequence>MTSADRLPDNALAGLAAGSVPPGLHRWPPATAVSGREEALGAASAAGWYGAGLELEGTRDKETFLRRCAEGLSLPAWFGWNWDALYDCLTDLSWWTVPDRPPAGYLIVAGGWHGFEKAAPEVSGTAACILEDAVAHWRKRNTPLAVLLG</sequence>
<comment type="similarity">
    <text evidence="1">Belongs to the barstar family.</text>
</comment>
<evidence type="ECO:0000313" key="3">
    <source>
        <dbReference type="EMBL" id="GAA1917866.1"/>
    </source>
</evidence>